<dbReference type="PANTHER" id="PTHR48065">
    <property type="entry name" value="OS10G0469600 PROTEIN"/>
    <property type="match status" value="1"/>
</dbReference>
<dbReference type="Pfam" id="PF08263">
    <property type="entry name" value="LRRNT_2"/>
    <property type="match status" value="1"/>
</dbReference>
<evidence type="ECO:0000313" key="4">
    <source>
        <dbReference type="EMBL" id="WVZ15179.1"/>
    </source>
</evidence>
<dbReference type="SUPFAM" id="SSF52058">
    <property type="entry name" value="L domain-like"/>
    <property type="match status" value="1"/>
</dbReference>
<protein>
    <recommendedName>
        <fullName evidence="3">Leucine-rich repeat-containing N-terminal plant-type domain-containing protein</fullName>
    </recommendedName>
</protein>
<evidence type="ECO:0000259" key="3">
    <source>
        <dbReference type="Pfam" id="PF08263"/>
    </source>
</evidence>
<evidence type="ECO:0000313" key="5">
    <source>
        <dbReference type="Proteomes" id="UP001374535"/>
    </source>
</evidence>
<dbReference type="EMBL" id="CP144697">
    <property type="protein sequence ID" value="WVZ15179.1"/>
    <property type="molecule type" value="Genomic_DNA"/>
</dbReference>
<dbReference type="Pfam" id="PF00560">
    <property type="entry name" value="LRR_1"/>
    <property type="match status" value="4"/>
</dbReference>
<name>A0AAQ3NSF1_VIGMU</name>
<dbReference type="Proteomes" id="UP001374535">
    <property type="component" value="Chromosome 4"/>
</dbReference>
<gene>
    <name evidence="4" type="ORF">V8G54_012745</name>
</gene>
<dbReference type="InterPro" id="IPR032675">
    <property type="entry name" value="LRR_dom_sf"/>
</dbReference>
<keyword evidence="5" id="KW-1185">Reference proteome</keyword>
<feature type="domain" description="Leucine-rich repeat-containing N-terminal plant-type" evidence="3">
    <location>
        <begin position="25"/>
        <end position="62"/>
    </location>
</feature>
<dbReference type="InterPro" id="IPR013210">
    <property type="entry name" value="LRR_N_plant-typ"/>
</dbReference>
<organism evidence="4 5">
    <name type="scientific">Vigna mungo</name>
    <name type="common">Black gram</name>
    <name type="synonym">Phaseolus mungo</name>
    <dbReference type="NCBI Taxonomy" id="3915"/>
    <lineage>
        <taxon>Eukaryota</taxon>
        <taxon>Viridiplantae</taxon>
        <taxon>Streptophyta</taxon>
        <taxon>Embryophyta</taxon>
        <taxon>Tracheophyta</taxon>
        <taxon>Spermatophyta</taxon>
        <taxon>Magnoliopsida</taxon>
        <taxon>eudicotyledons</taxon>
        <taxon>Gunneridae</taxon>
        <taxon>Pentapetalae</taxon>
        <taxon>rosids</taxon>
        <taxon>fabids</taxon>
        <taxon>Fabales</taxon>
        <taxon>Fabaceae</taxon>
        <taxon>Papilionoideae</taxon>
        <taxon>50 kb inversion clade</taxon>
        <taxon>NPAAA clade</taxon>
        <taxon>indigoferoid/millettioid clade</taxon>
        <taxon>Phaseoleae</taxon>
        <taxon>Vigna</taxon>
    </lineage>
</organism>
<reference evidence="4 5" key="1">
    <citation type="journal article" date="2023" name="Life. Sci Alliance">
        <title>Evolutionary insights into 3D genome organization and epigenetic landscape of Vigna mungo.</title>
        <authorList>
            <person name="Junaid A."/>
            <person name="Singh B."/>
            <person name="Bhatia S."/>
        </authorList>
    </citation>
    <scope>NUCLEOTIDE SEQUENCE [LARGE SCALE GENOMIC DNA]</scope>
    <source>
        <strain evidence="4">Urdbean</strain>
    </source>
</reference>
<keyword evidence="1" id="KW-0433">Leucine-rich repeat</keyword>
<evidence type="ECO:0000256" key="2">
    <source>
        <dbReference type="ARBA" id="ARBA00022737"/>
    </source>
</evidence>
<dbReference type="InterPro" id="IPR001611">
    <property type="entry name" value="Leu-rich_rpt"/>
</dbReference>
<accession>A0AAQ3NSF1</accession>
<sequence length="602" mass="67405">MSMKNPVDLRLMMLFMENRKMRCLPKEREALLQFKAAIVNRYTMLSSWTTPDCCQWEGIRCSNVTAHIIGLDLHGDYYEFHVRGEIHKCCWSCHKGSLSHLEYLNLAFNSLNLVKLDLSANHLEGSTSSHSGVLMHSLSYLDLSANNFKARDLKSFINISTLHSLYMDSNILTEDLPSILGNLSSGCVRQSLQELYLRGNYVTGTLFDISVFSSLKSLFLSGNQLSGRIPEGVKLPSTLEDFSIRSNSLEGGIPKTFGEACSLFSLDMSFNSLSDELPMIISHLSRCARYSLQELRLNRNQINGTLPDFSAFTSLQILYLSDNMLNGEIPKDIQFPPKMESLFMNANSLKGVLTDYHFANMSKLEHLYLSDNSLIRFGIYSKLGSFFSIAIYILEILPTQNKFVHIDISNATKSDIIPEWFWAKLVLQKVMTVDISSNNLQGTIPNVSSMYASTYIEYADCWMPTSLWAEKALRGLSVYVRKRKKGNREAESLSNPLPLSLLFAGGRSPWRRQPLEISHLSDVVVRRRSSSPATISGRHLRPPSPAVVSAICATDAPNLHPSVNGYGRGKSSFQGSQARYQGSQARFSGGNPSVHQCLDFSS</sequence>
<dbReference type="AlphaFoldDB" id="A0AAQ3NSF1"/>
<proteinExistence type="predicted"/>
<keyword evidence="2" id="KW-0677">Repeat</keyword>
<evidence type="ECO:0000256" key="1">
    <source>
        <dbReference type="ARBA" id="ARBA00022614"/>
    </source>
</evidence>
<dbReference type="Gene3D" id="3.80.10.10">
    <property type="entry name" value="Ribonuclease Inhibitor"/>
    <property type="match status" value="2"/>
</dbReference>
<dbReference type="PROSITE" id="PS51450">
    <property type="entry name" value="LRR"/>
    <property type="match status" value="1"/>
</dbReference>
<dbReference type="PANTHER" id="PTHR48065:SF11">
    <property type="entry name" value="OS11G0213300 PROTEIN"/>
    <property type="match status" value="1"/>
</dbReference>